<accession>M7SIG8</accession>
<dbReference type="HOGENOM" id="CLU_042688_1_0_1"/>
<dbReference type="GO" id="GO:0008168">
    <property type="term" value="F:methyltransferase activity"/>
    <property type="evidence" value="ECO:0007669"/>
    <property type="project" value="UniProtKB-KW"/>
</dbReference>
<dbReference type="GO" id="GO:0032259">
    <property type="term" value="P:methylation"/>
    <property type="evidence" value="ECO:0007669"/>
    <property type="project" value="UniProtKB-KW"/>
</dbReference>
<dbReference type="PANTHER" id="PTHR34598:SF3">
    <property type="entry name" value="OXIDOREDUCTASE AN1597"/>
    <property type="match status" value="1"/>
</dbReference>
<gene>
    <name evidence="2" type="ORF">UCREL1_9069</name>
</gene>
<dbReference type="KEGG" id="ela:UCREL1_9069"/>
<dbReference type="NCBIfam" id="NF041278">
    <property type="entry name" value="CmcJ_NvfI_EfuI"/>
    <property type="match status" value="1"/>
</dbReference>
<comment type="similarity">
    <text evidence="1">Belongs to the asaB hydroxylase/desaturase family.</text>
</comment>
<dbReference type="PANTHER" id="PTHR34598">
    <property type="entry name" value="BLL6449 PROTEIN"/>
    <property type="match status" value="1"/>
</dbReference>
<dbReference type="EMBL" id="KB707130">
    <property type="protein sequence ID" value="EMR63972.1"/>
    <property type="molecule type" value="Genomic_DNA"/>
</dbReference>
<dbReference type="AlphaFoldDB" id="M7SIG8"/>
<dbReference type="InterPro" id="IPR044053">
    <property type="entry name" value="AsaB-like"/>
</dbReference>
<proteinExistence type="inferred from homology"/>
<evidence type="ECO:0000256" key="1">
    <source>
        <dbReference type="ARBA" id="ARBA00023604"/>
    </source>
</evidence>
<keyword evidence="3" id="KW-1185">Reference proteome</keyword>
<organism evidence="2 3">
    <name type="scientific">Eutypa lata (strain UCR-EL1)</name>
    <name type="common">Grapevine dieback disease fungus</name>
    <name type="synonym">Eutypa armeniacae</name>
    <dbReference type="NCBI Taxonomy" id="1287681"/>
    <lineage>
        <taxon>Eukaryota</taxon>
        <taxon>Fungi</taxon>
        <taxon>Dikarya</taxon>
        <taxon>Ascomycota</taxon>
        <taxon>Pezizomycotina</taxon>
        <taxon>Sordariomycetes</taxon>
        <taxon>Xylariomycetidae</taxon>
        <taxon>Xylariales</taxon>
        <taxon>Diatrypaceae</taxon>
        <taxon>Eutypa</taxon>
    </lineage>
</organism>
<dbReference type="eggNOG" id="ENOG502RVZQ">
    <property type="taxonomic scope" value="Eukaryota"/>
</dbReference>
<dbReference type="OMA" id="YDSAHEG"/>
<name>M7SIG8_EUTLA</name>
<reference evidence="3" key="1">
    <citation type="journal article" date="2013" name="Genome Announc.">
        <title>Draft genome sequence of the grapevine dieback fungus Eutypa lata UCR-EL1.</title>
        <authorList>
            <person name="Blanco-Ulate B."/>
            <person name="Rolshausen P.E."/>
            <person name="Cantu D."/>
        </authorList>
    </citation>
    <scope>NUCLEOTIDE SEQUENCE [LARGE SCALE GENOMIC DNA]</scope>
    <source>
        <strain evidence="3">UCR-EL1</strain>
    </source>
</reference>
<dbReference type="Proteomes" id="UP000012174">
    <property type="component" value="Unassembled WGS sequence"/>
</dbReference>
<dbReference type="GO" id="GO:0016491">
    <property type="term" value="F:oxidoreductase activity"/>
    <property type="evidence" value="ECO:0007669"/>
    <property type="project" value="InterPro"/>
</dbReference>
<evidence type="ECO:0000313" key="3">
    <source>
        <dbReference type="Proteomes" id="UP000012174"/>
    </source>
</evidence>
<sequence length="301" mass="34230">MSQTQTQTQTVARPTTGKICMWNGTADGQEDGFVDVSNGNTNALPPKIINVTVQDIRNQEPQPSVNTDGYELLRRPTSIPAEVFENPLTEENKEILVTAYFEECRRLVQEITGAAETFTFIHRIRSQNTDFNNALDFKQDAFKGTVPLAHVDRDPVTAPERLRSSMGEERAEALMKKYKRWAIVNVWRPIGPAVQKWPLGFVNHHAIPDWHYNTHMGHLHTINNPAADERGAKTYENILKHDPRYKYHYASNMTSDEVLLFSAFHSDPRLGIPHGAFWDDNTAKDAPGRASIEVRTWAFFD</sequence>
<protein>
    <submittedName>
        <fullName evidence="2">Putative methyltransferase-like protein</fullName>
    </submittedName>
</protein>
<evidence type="ECO:0000313" key="2">
    <source>
        <dbReference type="EMBL" id="EMR63972.1"/>
    </source>
</evidence>
<dbReference type="OrthoDB" id="412788at2759"/>
<keyword evidence="2" id="KW-0808">Transferase</keyword>
<dbReference type="STRING" id="1287681.M7SIG8"/>
<keyword evidence="2" id="KW-0489">Methyltransferase</keyword>